<accession>A0A369TI30</accession>
<name>A0A369TI30_9RHOB</name>
<evidence type="ECO:0000313" key="2">
    <source>
        <dbReference type="Proteomes" id="UP000253977"/>
    </source>
</evidence>
<keyword evidence="2" id="KW-1185">Reference proteome</keyword>
<protein>
    <submittedName>
        <fullName evidence="1">Uncharacterized protein</fullName>
    </submittedName>
</protein>
<dbReference type="EMBL" id="QPMK01000016">
    <property type="protein sequence ID" value="RDD65011.1"/>
    <property type="molecule type" value="Genomic_DNA"/>
</dbReference>
<reference evidence="1 2" key="1">
    <citation type="submission" date="2018-07" db="EMBL/GenBank/DDBJ databases">
        <title>Thalassococcus profundi sp. nov., a marine bacterium isolated from deep seawater of Okinawa Trough.</title>
        <authorList>
            <person name="Yu M."/>
        </authorList>
    </citation>
    <scope>NUCLEOTIDE SEQUENCE [LARGE SCALE GENOMIC DNA]</scope>
    <source>
        <strain evidence="1 2">WRAS1</strain>
    </source>
</reference>
<dbReference type="Proteomes" id="UP000253977">
    <property type="component" value="Unassembled WGS sequence"/>
</dbReference>
<sequence>MTETEILAHCGRAIVKIDTRGPRGVEMVTHDEITAMALLIDLTGAGHLCRHTAEAVDRLNTTEQKEITS</sequence>
<evidence type="ECO:0000313" key="1">
    <source>
        <dbReference type="EMBL" id="RDD65011.1"/>
    </source>
</evidence>
<comment type="caution">
    <text evidence="1">The sequence shown here is derived from an EMBL/GenBank/DDBJ whole genome shotgun (WGS) entry which is preliminary data.</text>
</comment>
<proteinExistence type="predicted"/>
<organism evidence="1 2">
    <name type="scientific">Thalassococcus profundi</name>
    <dbReference type="NCBI Taxonomy" id="2282382"/>
    <lineage>
        <taxon>Bacteria</taxon>
        <taxon>Pseudomonadati</taxon>
        <taxon>Pseudomonadota</taxon>
        <taxon>Alphaproteobacteria</taxon>
        <taxon>Rhodobacterales</taxon>
        <taxon>Roseobacteraceae</taxon>
        <taxon>Thalassococcus</taxon>
    </lineage>
</organism>
<gene>
    <name evidence="1" type="ORF">DU478_17575</name>
</gene>
<dbReference type="AlphaFoldDB" id="A0A369TI30"/>